<reference evidence="1 2" key="1">
    <citation type="journal article" date="2019" name="Nat. Ecol. Evol.">
        <title>Megaphylogeny resolves global patterns of mushroom evolution.</title>
        <authorList>
            <person name="Varga T."/>
            <person name="Krizsan K."/>
            <person name="Foldi C."/>
            <person name="Dima B."/>
            <person name="Sanchez-Garcia M."/>
            <person name="Sanchez-Ramirez S."/>
            <person name="Szollosi G.J."/>
            <person name="Szarkandi J.G."/>
            <person name="Papp V."/>
            <person name="Albert L."/>
            <person name="Andreopoulos W."/>
            <person name="Angelini C."/>
            <person name="Antonin V."/>
            <person name="Barry K.W."/>
            <person name="Bougher N.L."/>
            <person name="Buchanan P."/>
            <person name="Buyck B."/>
            <person name="Bense V."/>
            <person name="Catcheside P."/>
            <person name="Chovatia M."/>
            <person name="Cooper J."/>
            <person name="Damon W."/>
            <person name="Desjardin D."/>
            <person name="Finy P."/>
            <person name="Geml J."/>
            <person name="Haridas S."/>
            <person name="Hughes K."/>
            <person name="Justo A."/>
            <person name="Karasinski D."/>
            <person name="Kautmanova I."/>
            <person name="Kiss B."/>
            <person name="Kocsube S."/>
            <person name="Kotiranta H."/>
            <person name="LaButti K.M."/>
            <person name="Lechner B.E."/>
            <person name="Liimatainen K."/>
            <person name="Lipzen A."/>
            <person name="Lukacs Z."/>
            <person name="Mihaltcheva S."/>
            <person name="Morgado L.N."/>
            <person name="Niskanen T."/>
            <person name="Noordeloos M.E."/>
            <person name="Ohm R.A."/>
            <person name="Ortiz-Santana B."/>
            <person name="Ovrebo C."/>
            <person name="Racz N."/>
            <person name="Riley R."/>
            <person name="Savchenko A."/>
            <person name="Shiryaev A."/>
            <person name="Soop K."/>
            <person name="Spirin V."/>
            <person name="Szebenyi C."/>
            <person name="Tomsovsky M."/>
            <person name="Tulloss R.E."/>
            <person name="Uehling J."/>
            <person name="Grigoriev I.V."/>
            <person name="Vagvolgyi C."/>
            <person name="Papp T."/>
            <person name="Martin F.M."/>
            <person name="Miettinen O."/>
            <person name="Hibbett D.S."/>
            <person name="Nagy L.G."/>
        </authorList>
    </citation>
    <scope>NUCLEOTIDE SEQUENCE [LARGE SCALE GENOMIC DNA]</scope>
    <source>
        <strain evidence="1 2">CBS 962.96</strain>
    </source>
</reference>
<dbReference type="AlphaFoldDB" id="A0A4S8MLQ7"/>
<protein>
    <submittedName>
        <fullName evidence="1">Uncharacterized protein</fullName>
    </submittedName>
</protein>
<sequence>MSILRTNHDYRFCARVHENSIRINHESFPACFYDNGGKKASEHKDFVCEHLLLSEILAKVSDCFVSSWYYFSTSPRSGLISSLDMLTLQHLAKHPTKDLLF</sequence>
<evidence type="ECO:0000313" key="2">
    <source>
        <dbReference type="Proteomes" id="UP000297245"/>
    </source>
</evidence>
<gene>
    <name evidence="1" type="ORF">K435DRAFT_248400</name>
</gene>
<dbReference type="EMBL" id="ML179063">
    <property type="protein sequence ID" value="THV03788.1"/>
    <property type="molecule type" value="Genomic_DNA"/>
</dbReference>
<keyword evidence="2" id="KW-1185">Reference proteome</keyword>
<organism evidence="1 2">
    <name type="scientific">Dendrothele bispora (strain CBS 962.96)</name>
    <dbReference type="NCBI Taxonomy" id="1314807"/>
    <lineage>
        <taxon>Eukaryota</taxon>
        <taxon>Fungi</taxon>
        <taxon>Dikarya</taxon>
        <taxon>Basidiomycota</taxon>
        <taxon>Agaricomycotina</taxon>
        <taxon>Agaricomycetes</taxon>
        <taxon>Agaricomycetidae</taxon>
        <taxon>Agaricales</taxon>
        <taxon>Agaricales incertae sedis</taxon>
        <taxon>Dendrothele</taxon>
    </lineage>
</organism>
<dbReference type="Proteomes" id="UP000297245">
    <property type="component" value="Unassembled WGS sequence"/>
</dbReference>
<name>A0A4S8MLQ7_DENBC</name>
<proteinExistence type="predicted"/>
<accession>A0A4S8MLQ7</accession>
<evidence type="ECO:0000313" key="1">
    <source>
        <dbReference type="EMBL" id="THV03788.1"/>
    </source>
</evidence>